<dbReference type="Pfam" id="PF00659">
    <property type="entry name" value="POLO_box"/>
    <property type="match status" value="1"/>
</dbReference>
<dbReference type="Pfam" id="PF00069">
    <property type="entry name" value="Pkinase"/>
    <property type="match status" value="1"/>
</dbReference>
<feature type="coiled-coil region" evidence="8">
    <location>
        <begin position="398"/>
        <end position="425"/>
    </location>
</feature>
<dbReference type="SMART" id="SM00220">
    <property type="entry name" value="S_TKc"/>
    <property type="match status" value="1"/>
</dbReference>
<sequence>MDDCCLTVPYNIIHIRPGELPIVYKRCEELGHGGFAKVFRAVNKNTGEEVAIKVTSREKLKKPKAEQKHKSEVAIQMSLHHPNIVKAYDFFTDQFFTYLVLELCPGGSLKSLVRQKKQLPEIETIKYLIDILNGLCYLHDNRIIHRDLKLDNFLIDKEGNVKIADFGLSTKLSYDDERKHSVCGTPNYISPELLLDAKKGISYEVDIWAVGVATYGMLTGVLPFQTKHTKDTYERIKRCSYSFPPNCDLTPGAKSFIQSVLQLDPEMRPTALELQYCHWIQSRKMQAKRLALNNNNSISTSVLPSTTLNSLKPRDALPFKRDELRSVSRSGSIKPLSQNQNSSFKSSNINNSSFKSSNLNSSIKQSTTNISTNRPVKINFASNLQNKKTAPKIPNPIISKQQAELDKIKQAIATTRLNNELLKQDLLGRSKNNENAESNISQKNTSKDTIKPPVSQNQNQVKQSSIATTKKTEIYYVFDSKKPLTENNNTGTRASSNQKDRSINEVQVTESEIKINNTGEDKSALRTQNPLTERNAINITKDNNKSIDINKSIEIQKVKDKKTSHHLKEKRELPEKIQMPKYMVSRFCDHNGLGYLLMNGCVGACFKDGTRMILDPHQTFIQYWETYQDPDPKILDPNGSIETKKISILKKFSSSLKKSSSMFEIPNEIFDRNEPMLHVKYWMRTKDVTLFRMNNRNIQLNFVDRRKLIIFWNIRKLMSVSTIYDYGELHKLHDVSKRPDGDDEKWRLEMAKQLLSIMSRGNA</sequence>
<keyword evidence="3" id="KW-0677">Repeat</keyword>
<dbReference type="PANTHER" id="PTHR24345">
    <property type="entry name" value="SERINE/THREONINE-PROTEIN KINASE PLK"/>
    <property type="match status" value="1"/>
</dbReference>
<dbReference type="CDD" id="cd13117">
    <property type="entry name" value="POLO_box_2"/>
    <property type="match status" value="1"/>
</dbReference>
<dbReference type="InterPro" id="IPR000719">
    <property type="entry name" value="Prot_kinase_dom"/>
</dbReference>
<dbReference type="EMBL" id="JAPFFF010000021">
    <property type="protein sequence ID" value="KAK8853839.1"/>
    <property type="molecule type" value="Genomic_DNA"/>
</dbReference>
<dbReference type="InterPro" id="IPR033695">
    <property type="entry name" value="POLO_box_2"/>
</dbReference>
<evidence type="ECO:0000259" key="10">
    <source>
        <dbReference type="PROSITE" id="PS50011"/>
    </source>
</evidence>
<dbReference type="CDD" id="cd13118">
    <property type="entry name" value="POLO_box_1"/>
    <property type="match status" value="1"/>
</dbReference>
<keyword evidence="12" id="KW-1185">Reference proteome</keyword>
<accession>A0ABR2HW10</accession>
<evidence type="ECO:0000256" key="8">
    <source>
        <dbReference type="SAM" id="Coils"/>
    </source>
</evidence>
<evidence type="ECO:0000256" key="4">
    <source>
        <dbReference type="ARBA" id="ARBA00022741"/>
    </source>
</evidence>
<evidence type="ECO:0000256" key="2">
    <source>
        <dbReference type="ARBA" id="ARBA00022679"/>
    </source>
</evidence>
<evidence type="ECO:0000256" key="6">
    <source>
        <dbReference type="ARBA" id="ARBA00022840"/>
    </source>
</evidence>
<feature type="binding site" evidence="7">
    <location>
        <position position="53"/>
    </location>
    <ligand>
        <name>ATP</name>
        <dbReference type="ChEBI" id="CHEBI:30616"/>
    </ligand>
</feature>
<organism evidence="11 12">
    <name type="scientific">Tritrichomonas musculus</name>
    <dbReference type="NCBI Taxonomy" id="1915356"/>
    <lineage>
        <taxon>Eukaryota</taxon>
        <taxon>Metamonada</taxon>
        <taxon>Parabasalia</taxon>
        <taxon>Tritrichomonadida</taxon>
        <taxon>Tritrichomonadidae</taxon>
        <taxon>Tritrichomonas</taxon>
    </lineage>
</organism>
<dbReference type="InterPro" id="IPR011009">
    <property type="entry name" value="Kinase-like_dom_sf"/>
</dbReference>
<keyword evidence="4 7" id="KW-0547">Nucleotide-binding</keyword>
<name>A0ABR2HW10_9EUKA</name>
<keyword evidence="2" id="KW-0808">Transferase</keyword>
<proteinExistence type="predicted"/>
<feature type="compositionally biased region" description="Low complexity" evidence="9">
    <location>
        <begin position="336"/>
        <end position="360"/>
    </location>
</feature>
<evidence type="ECO:0000256" key="1">
    <source>
        <dbReference type="ARBA" id="ARBA00022527"/>
    </source>
</evidence>
<evidence type="ECO:0000313" key="11">
    <source>
        <dbReference type="EMBL" id="KAK8853839.1"/>
    </source>
</evidence>
<dbReference type="SUPFAM" id="SSF82615">
    <property type="entry name" value="Polo-box domain"/>
    <property type="match status" value="2"/>
</dbReference>
<feature type="compositionally biased region" description="Low complexity" evidence="9">
    <location>
        <begin position="454"/>
        <end position="465"/>
    </location>
</feature>
<dbReference type="SUPFAM" id="SSF56112">
    <property type="entry name" value="Protein kinase-like (PK-like)"/>
    <property type="match status" value="1"/>
</dbReference>
<reference evidence="11 12" key="1">
    <citation type="submission" date="2024-04" db="EMBL/GenBank/DDBJ databases">
        <title>Tritrichomonas musculus Genome.</title>
        <authorList>
            <person name="Alves-Ferreira E."/>
            <person name="Grigg M."/>
            <person name="Lorenzi H."/>
            <person name="Galac M."/>
        </authorList>
    </citation>
    <scope>NUCLEOTIDE SEQUENCE [LARGE SCALE GENOMIC DNA]</scope>
    <source>
        <strain evidence="11 12">EAF2021</strain>
    </source>
</reference>
<feature type="region of interest" description="Disordered" evidence="9">
    <location>
        <begin position="483"/>
        <end position="506"/>
    </location>
</feature>
<evidence type="ECO:0000256" key="7">
    <source>
        <dbReference type="PROSITE-ProRule" id="PRU10141"/>
    </source>
</evidence>
<comment type="caution">
    <text evidence="11">The sequence shown here is derived from an EMBL/GenBank/DDBJ whole genome shotgun (WGS) entry which is preliminary data.</text>
</comment>
<gene>
    <name evidence="11" type="ORF">M9Y10_016382</name>
</gene>
<dbReference type="InterPro" id="IPR000959">
    <property type="entry name" value="POLO_box_dom"/>
</dbReference>
<keyword evidence="6 7" id="KW-0067">ATP-binding</keyword>
<dbReference type="InterPro" id="IPR017441">
    <property type="entry name" value="Protein_kinase_ATP_BS"/>
</dbReference>
<keyword evidence="5" id="KW-0418">Kinase</keyword>
<dbReference type="Gene3D" id="3.30.1120.30">
    <property type="entry name" value="POLO box domain"/>
    <property type="match status" value="2"/>
</dbReference>
<dbReference type="PANTHER" id="PTHR24345:SF0">
    <property type="entry name" value="CELL CYCLE SERINE_THREONINE-PROTEIN KINASE CDC5_MSD2"/>
    <property type="match status" value="1"/>
</dbReference>
<feature type="compositionally biased region" description="Polar residues" evidence="9">
    <location>
        <begin position="485"/>
        <end position="497"/>
    </location>
</feature>
<evidence type="ECO:0000256" key="9">
    <source>
        <dbReference type="SAM" id="MobiDB-lite"/>
    </source>
</evidence>
<evidence type="ECO:0000256" key="5">
    <source>
        <dbReference type="ARBA" id="ARBA00022777"/>
    </source>
</evidence>
<evidence type="ECO:0000256" key="3">
    <source>
        <dbReference type="ARBA" id="ARBA00022737"/>
    </source>
</evidence>
<feature type="region of interest" description="Disordered" evidence="9">
    <location>
        <begin position="328"/>
        <end position="360"/>
    </location>
</feature>
<feature type="domain" description="Protein kinase" evidence="10">
    <location>
        <begin position="24"/>
        <end position="280"/>
    </location>
</feature>
<dbReference type="Gene3D" id="1.10.510.10">
    <property type="entry name" value="Transferase(Phosphotransferase) domain 1"/>
    <property type="match status" value="1"/>
</dbReference>
<keyword evidence="8" id="KW-0175">Coiled coil</keyword>
<dbReference type="InterPro" id="IPR008271">
    <property type="entry name" value="Ser/Thr_kinase_AS"/>
</dbReference>
<dbReference type="PROSITE" id="PS00107">
    <property type="entry name" value="PROTEIN_KINASE_ATP"/>
    <property type="match status" value="1"/>
</dbReference>
<dbReference type="InterPro" id="IPR036947">
    <property type="entry name" value="POLO_box_dom_sf"/>
</dbReference>
<dbReference type="PROSITE" id="PS50011">
    <property type="entry name" value="PROTEIN_KINASE_DOM"/>
    <property type="match status" value="1"/>
</dbReference>
<dbReference type="PROSITE" id="PS00108">
    <property type="entry name" value="PROTEIN_KINASE_ST"/>
    <property type="match status" value="1"/>
</dbReference>
<dbReference type="InterPro" id="IPR033701">
    <property type="entry name" value="POLO_box_1"/>
</dbReference>
<dbReference type="Proteomes" id="UP001470230">
    <property type="component" value="Unassembled WGS sequence"/>
</dbReference>
<keyword evidence="1" id="KW-0723">Serine/threonine-protein kinase</keyword>
<evidence type="ECO:0000313" key="12">
    <source>
        <dbReference type="Proteomes" id="UP001470230"/>
    </source>
</evidence>
<feature type="region of interest" description="Disordered" evidence="9">
    <location>
        <begin position="428"/>
        <end position="465"/>
    </location>
</feature>
<protein>
    <recommendedName>
        <fullName evidence="10">Protein kinase domain-containing protein</fullName>
    </recommendedName>
</protein>
<feature type="compositionally biased region" description="Polar residues" evidence="9">
    <location>
        <begin position="435"/>
        <end position="444"/>
    </location>
</feature>